<evidence type="ECO:0000256" key="1">
    <source>
        <dbReference type="SAM" id="MobiDB-lite"/>
    </source>
</evidence>
<proteinExistence type="predicted"/>
<dbReference type="EMBL" id="CP123443">
    <property type="protein sequence ID" value="WGK69199.1"/>
    <property type="molecule type" value="Genomic_DNA"/>
</dbReference>
<gene>
    <name evidence="2" type="ORF">P0082_12090</name>
</gene>
<dbReference type="RefSeq" id="WP_326927387.1">
    <property type="nucleotide sequence ID" value="NZ_CP123443.1"/>
</dbReference>
<dbReference type="Proteomes" id="UP001228690">
    <property type="component" value="Chromosome"/>
</dbReference>
<sequence length="394" mass="44506">MFYRFVSSPKESEGQSGQSGTVQPDGGPAPHFRRQTPAKCLVLFVVLQDIEPHTKLLDGFGNGSGESANGGFDGHDSGWRKLLRELEQQEPLTTWHMLLVDTGAAVLRRFYGLIRSSEGIGQPAAEQAAVDSLKDLLQQPGFRKFRFYFSRLSDKQVRMRDPVIDLSSCIHVENAVLEQRFFRGDTLAGWEFWTHPICNWYYSLRYGLQTKSGVCDTKDGDEHADTTCSSPSLALCLPKLGPGTLHTNVAADLYGLAKISSDSLNVSDGLTENTLLPGMIWTIRQNLASHYCSLDANERQDNLEQGISYAHSLQFWPDLVDSGSLWQEQIRIDISPSDLQKLFVTEAPTFQIRRHWQQQRALPWSNQLKKMLKYILPYGLVRQLQDRGRQKQDT</sequence>
<accession>A0ABY8MGV2</accession>
<evidence type="ECO:0000313" key="2">
    <source>
        <dbReference type="EMBL" id="WGK69199.1"/>
    </source>
</evidence>
<evidence type="ECO:0000313" key="3">
    <source>
        <dbReference type="Proteomes" id="UP001228690"/>
    </source>
</evidence>
<organism evidence="2 3">
    <name type="scientific">Candidatus Haliotispira prima</name>
    <dbReference type="NCBI Taxonomy" id="3034016"/>
    <lineage>
        <taxon>Bacteria</taxon>
        <taxon>Pseudomonadati</taxon>
        <taxon>Spirochaetota</taxon>
        <taxon>Spirochaetia</taxon>
        <taxon>Spirochaetales</taxon>
        <taxon>Spirochaetaceae</taxon>
        <taxon>Candidatus Haliotispira</taxon>
    </lineage>
</organism>
<reference evidence="2 3" key="1">
    <citation type="submission" date="2023-04" db="EMBL/GenBank/DDBJ databases">
        <title>Spirochaete genome identified in red abalone sample constitutes a novel genus.</title>
        <authorList>
            <person name="Sharma S.P."/>
            <person name="Purcell C.M."/>
            <person name="Hyde J.R."/>
            <person name="Severin A.J."/>
        </authorList>
    </citation>
    <scope>NUCLEOTIDE SEQUENCE [LARGE SCALE GENOMIC DNA]</scope>
    <source>
        <strain evidence="2 3">SP-2023</strain>
    </source>
</reference>
<name>A0ABY8MGV2_9SPIO</name>
<keyword evidence="3" id="KW-1185">Reference proteome</keyword>
<protein>
    <submittedName>
        <fullName evidence="2">Uncharacterized protein</fullName>
    </submittedName>
</protein>
<feature type="region of interest" description="Disordered" evidence="1">
    <location>
        <begin position="1"/>
        <end position="32"/>
    </location>
</feature>